<organism evidence="1 2">
    <name type="scientific">Actinidia chinensis var. chinensis</name>
    <name type="common">Chinese soft-hair kiwi</name>
    <dbReference type="NCBI Taxonomy" id="1590841"/>
    <lineage>
        <taxon>Eukaryota</taxon>
        <taxon>Viridiplantae</taxon>
        <taxon>Streptophyta</taxon>
        <taxon>Embryophyta</taxon>
        <taxon>Tracheophyta</taxon>
        <taxon>Spermatophyta</taxon>
        <taxon>Magnoliopsida</taxon>
        <taxon>eudicotyledons</taxon>
        <taxon>Gunneridae</taxon>
        <taxon>Pentapetalae</taxon>
        <taxon>asterids</taxon>
        <taxon>Ericales</taxon>
        <taxon>Actinidiaceae</taxon>
        <taxon>Actinidia</taxon>
    </lineage>
</organism>
<gene>
    <name evidence="1" type="ORF">CEY00_Acc15470</name>
</gene>
<keyword evidence="2" id="KW-1185">Reference proteome</keyword>
<reference evidence="1 2" key="1">
    <citation type="submission" date="2017-07" db="EMBL/GenBank/DDBJ databases">
        <title>An improved, manually edited Actinidia chinensis var. chinensis (kiwifruit) genome highlights the challenges associated with draft genomes and gene prediction in plants.</title>
        <authorList>
            <person name="Pilkington S."/>
            <person name="Crowhurst R."/>
            <person name="Hilario E."/>
            <person name="Nardozza S."/>
            <person name="Fraser L."/>
            <person name="Peng Y."/>
            <person name="Gunaseelan K."/>
            <person name="Simpson R."/>
            <person name="Tahir J."/>
            <person name="Deroles S."/>
            <person name="Templeton K."/>
            <person name="Luo Z."/>
            <person name="Davy M."/>
            <person name="Cheng C."/>
            <person name="Mcneilage M."/>
            <person name="Scaglione D."/>
            <person name="Liu Y."/>
            <person name="Zhang Q."/>
            <person name="Datson P."/>
            <person name="De Silva N."/>
            <person name="Gardiner S."/>
            <person name="Bassett H."/>
            <person name="Chagne D."/>
            <person name="Mccallum J."/>
            <person name="Dzierzon H."/>
            <person name="Deng C."/>
            <person name="Wang Y.-Y."/>
            <person name="Barron N."/>
            <person name="Manako K."/>
            <person name="Bowen J."/>
            <person name="Foster T."/>
            <person name="Erridge Z."/>
            <person name="Tiffin H."/>
            <person name="Waite C."/>
            <person name="Davies K."/>
            <person name="Grierson E."/>
            <person name="Laing W."/>
            <person name="Kirk R."/>
            <person name="Chen X."/>
            <person name="Wood M."/>
            <person name="Montefiori M."/>
            <person name="Brummell D."/>
            <person name="Schwinn K."/>
            <person name="Catanach A."/>
            <person name="Fullerton C."/>
            <person name="Li D."/>
            <person name="Meiyalaghan S."/>
            <person name="Nieuwenhuizen N."/>
            <person name="Read N."/>
            <person name="Prakash R."/>
            <person name="Hunter D."/>
            <person name="Zhang H."/>
            <person name="Mckenzie M."/>
            <person name="Knabel M."/>
            <person name="Harris A."/>
            <person name="Allan A."/>
            <person name="Chen A."/>
            <person name="Janssen B."/>
            <person name="Plunkett B."/>
            <person name="Dwamena C."/>
            <person name="Voogd C."/>
            <person name="Leif D."/>
            <person name="Lafferty D."/>
            <person name="Souleyre E."/>
            <person name="Varkonyi-Gasic E."/>
            <person name="Gambi F."/>
            <person name="Hanley J."/>
            <person name="Yao J.-L."/>
            <person name="Cheung J."/>
            <person name="David K."/>
            <person name="Warren B."/>
            <person name="Marsh K."/>
            <person name="Snowden K."/>
            <person name="Lin-Wang K."/>
            <person name="Brian L."/>
            <person name="Martinez-Sanchez M."/>
            <person name="Wang M."/>
            <person name="Ileperuma N."/>
            <person name="Macnee N."/>
            <person name="Campin R."/>
            <person name="Mcatee P."/>
            <person name="Drummond R."/>
            <person name="Espley R."/>
            <person name="Ireland H."/>
            <person name="Wu R."/>
            <person name="Atkinson R."/>
            <person name="Karunairetnam S."/>
            <person name="Bulley S."/>
            <person name="Chunkath S."/>
            <person name="Hanley Z."/>
            <person name="Storey R."/>
            <person name="Thrimawithana A."/>
            <person name="Thomson S."/>
            <person name="David C."/>
            <person name="Testolin R."/>
        </authorList>
    </citation>
    <scope>NUCLEOTIDE SEQUENCE [LARGE SCALE GENOMIC DNA]</scope>
    <source>
        <strain evidence="2">cv. Red5</strain>
        <tissue evidence="1">Young leaf</tissue>
    </source>
</reference>
<sequence length="104" mass="12165">MASRRSLPYPCKTLINVFQRQQFSRQSNRLIPNFLIQTRTHMSTESLQKSSFESNVSTESLRKSPFESNVLRILRNEIVYQSEYAPPHQPATEFKVISTRLTNM</sequence>
<protein>
    <submittedName>
        <fullName evidence="1">Kinesin-related protein</fullName>
    </submittedName>
</protein>
<dbReference type="Proteomes" id="UP000241394">
    <property type="component" value="Chromosome LG14"/>
</dbReference>
<name>A0A2R6QMR3_ACTCC</name>
<dbReference type="AlphaFoldDB" id="A0A2R6QMR3"/>
<reference evidence="2" key="2">
    <citation type="journal article" date="2018" name="BMC Genomics">
        <title>A manually annotated Actinidia chinensis var. chinensis (kiwifruit) genome highlights the challenges associated with draft genomes and gene prediction in plants.</title>
        <authorList>
            <person name="Pilkington S.M."/>
            <person name="Crowhurst R."/>
            <person name="Hilario E."/>
            <person name="Nardozza S."/>
            <person name="Fraser L."/>
            <person name="Peng Y."/>
            <person name="Gunaseelan K."/>
            <person name="Simpson R."/>
            <person name="Tahir J."/>
            <person name="Deroles S.C."/>
            <person name="Templeton K."/>
            <person name="Luo Z."/>
            <person name="Davy M."/>
            <person name="Cheng C."/>
            <person name="McNeilage M."/>
            <person name="Scaglione D."/>
            <person name="Liu Y."/>
            <person name="Zhang Q."/>
            <person name="Datson P."/>
            <person name="De Silva N."/>
            <person name="Gardiner S.E."/>
            <person name="Bassett H."/>
            <person name="Chagne D."/>
            <person name="McCallum J."/>
            <person name="Dzierzon H."/>
            <person name="Deng C."/>
            <person name="Wang Y.Y."/>
            <person name="Barron L."/>
            <person name="Manako K."/>
            <person name="Bowen J."/>
            <person name="Foster T.M."/>
            <person name="Erridge Z.A."/>
            <person name="Tiffin H."/>
            <person name="Waite C.N."/>
            <person name="Davies K.M."/>
            <person name="Grierson E.P."/>
            <person name="Laing W.A."/>
            <person name="Kirk R."/>
            <person name="Chen X."/>
            <person name="Wood M."/>
            <person name="Montefiori M."/>
            <person name="Brummell D.A."/>
            <person name="Schwinn K.E."/>
            <person name="Catanach A."/>
            <person name="Fullerton C."/>
            <person name="Li D."/>
            <person name="Meiyalaghan S."/>
            <person name="Nieuwenhuizen N."/>
            <person name="Read N."/>
            <person name="Prakash R."/>
            <person name="Hunter D."/>
            <person name="Zhang H."/>
            <person name="McKenzie M."/>
            <person name="Knabel M."/>
            <person name="Harris A."/>
            <person name="Allan A.C."/>
            <person name="Gleave A."/>
            <person name="Chen A."/>
            <person name="Janssen B.J."/>
            <person name="Plunkett B."/>
            <person name="Ampomah-Dwamena C."/>
            <person name="Voogd C."/>
            <person name="Leif D."/>
            <person name="Lafferty D."/>
            <person name="Souleyre E.J.F."/>
            <person name="Varkonyi-Gasic E."/>
            <person name="Gambi F."/>
            <person name="Hanley J."/>
            <person name="Yao J.L."/>
            <person name="Cheung J."/>
            <person name="David K.M."/>
            <person name="Warren B."/>
            <person name="Marsh K."/>
            <person name="Snowden K.C."/>
            <person name="Lin-Wang K."/>
            <person name="Brian L."/>
            <person name="Martinez-Sanchez M."/>
            <person name="Wang M."/>
            <person name="Ileperuma N."/>
            <person name="Macnee N."/>
            <person name="Campin R."/>
            <person name="McAtee P."/>
            <person name="Drummond R.S.M."/>
            <person name="Espley R.V."/>
            <person name="Ireland H.S."/>
            <person name="Wu R."/>
            <person name="Atkinson R.G."/>
            <person name="Karunairetnam S."/>
            <person name="Bulley S."/>
            <person name="Chunkath S."/>
            <person name="Hanley Z."/>
            <person name="Storey R."/>
            <person name="Thrimawithana A.H."/>
            <person name="Thomson S."/>
            <person name="David C."/>
            <person name="Testolin R."/>
            <person name="Huang H."/>
            <person name="Hellens R.P."/>
            <person name="Schaffer R.J."/>
        </authorList>
    </citation>
    <scope>NUCLEOTIDE SEQUENCE [LARGE SCALE GENOMIC DNA]</scope>
    <source>
        <strain evidence="2">cv. Red5</strain>
    </source>
</reference>
<evidence type="ECO:0000313" key="2">
    <source>
        <dbReference type="Proteomes" id="UP000241394"/>
    </source>
</evidence>
<dbReference type="Gramene" id="PSS11197">
    <property type="protein sequence ID" value="PSS11197"/>
    <property type="gene ID" value="CEY00_Acc15470"/>
</dbReference>
<proteinExistence type="predicted"/>
<comment type="caution">
    <text evidence="1">The sequence shown here is derived from an EMBL/GenBank/DDBJ whole genome shotgun (WGS) entry which is preliminary data.</text>
</comment>
<dbReference type="InParanoid" id="A0A2R6QMR3"/>
<accession>A0A2R6QMR3</accession>
<dbReference type="EMBL" id="NKQK01000014">
    <property type="protein sequence ID" value="PSS11197.1"/>
    <property type="molecule type" value="Genomic_DNA"/>
</dbReference>
<dbReference type="OrthoDB" id="278212at2759"/>
<evidence type="ECO:0000313" key="1">
    <source>
        <dbReference type="EMBL" id="PSS11197.1"/>
    </source>
</evidence>
<dbReference type="STRING" id="1590841.A0A2R6QMR3"/>